<dbReference type="Proteomes" id="UP000494102">
    <property type="component" value="Unassembled WGS sequence"/>
</dbReference>
<dbReference type="EMBL" id="CADILN010000009">
    <property type="protein sequence ID" value="CAB4051454.1"/>
    <property type="molecule type" value="Genomic_DNA"/>
</dbReference>
<dbReference type="Proteomes" id="UP001558535">
    <property type="component" value="Unassembled WGS sequence"/>
</dbReference>
<proteinExistence type="predicted"/>
<keyword evidence="1" id="KW-0812">Transmembrane</keyword>
<evidence type="ECO:0000256" key="1">
    <source>
        <dbReference type="SAM" id="Phobius"/>
    </source>
</evidence>
<sequence length="112" mass="11958">MKLLGPGHRFHHGDSAHRAHHVGYEGSHVMLPLVGISLMALGLYLAVRNIDFSELGKSALFDVVMLCVALGIAGLFGVVGAWLRSNGDDTQESFCFVGAVIGVVVFYVAIFS</sequence>
<evidence type="ECO:0000313" key="7">
    <source>
        <dbReference type="Proteomes" id="UP001558535"/>
    </source>
</evidence>
<keyword evidence="1" id="KW-1133">Transmembrane helix</keyword>
<feature type="transmembrane region" description="Helical" evidence="1">
    <location>
        <begin position="94"/>
        <end position="111"/>
    </location>
</feature>
<evidence type="ECO:0000313" key="3">
    <source>
        <dbReference type="EMBL" id="CAB4051454.1"/>
    </source>
</evidence>
<dbReference type="RefSeq" id="WP_013592002.1">
    <property type="nucleotide sequence ID" value="NZ_CADFGL010000026.1"/>
</dbReference>
<reference evidence="5 6" key="1">
    <citation type="submission" date="2020-04" db="EMBL/GenBank/DDBJ databases">
        <authorList>
            <person name="De Canck E."/>
        </authorList>
    </citation>
    <scope>NUCLEOTIDE SEQUENCE [LARGE SCALE GENOMIC DNA]</scope>
    <source>
        <strain evidence="2 6">LMG 22037</strain>
        <strain evidence="3 5">LMG 9964</strain>
    </source>
</reference>
<organism evidence="2 6">
    <name type="scientific">Paraburkholderia phenoliruptrix</name>
    <dbReference type="NCBI Taxonomy" id="252970"/>
    <lineage>
        <taxon>Bacteria</taxon>
        <taxon>Pseudomonadati</taxon>
        <taxon>Pseudomonadota</taxon>
        <taxon>Betaproteobacteria</taxon>
        <taxon>Burkholderiales</taxon>
        <taxon>Burkholderiaceae</taxon>
        <taxon>Paraburkholderia</taxon>
    </lineage>
</organism>
<evidence type="ECO:0000313" key="5">
    <source>
        <dbReference type="Proteomes" id="UP000494102"/>
    </source>
</evidence>
<keyword evidence="1" id="KW-0472">Membrane</keyword>
<feature type="transmembrane region" description="Helical" evidence="1">
    <location>
        <begin position="59"/>
        <end position="82"/>
    </location>
</feature>
<keyword evidence="7" id="KW-1185">Reference proteome</keyword>
<name>A0A6J5C639_9BURK</name>
<feature type="transmembrane region" description="Helical" evidence="1">
    <location>
        <begin position="29"/>
        <end position="47"/>
    </location>
</feature>
<dbReference type="AlphaFoldDB" id="A0A6J5C639"/>
<accession>A0A6J5C639</accession>
<evidence type="ECO:0000313" key="2">
    <source>
        <dbReference type="EMBL" id="CAB3727243.1"/>
    </source>
</evidence>
<dbReference type="EMBL" id="CADIKB010000036">
    <property type="protein sequence ID" value="CAB3727243.1"/>
    <property type="molecule type" value="Genomic_DNA"/>
</dbReference>
<reference evidence="4 7" key="2">
    <citation type="submission" date="2024-07" db="EMBL/GenBank/DDBJ databases">
        <title>A survey of Mimosa microsymbionts across Brazilian biomes reveals a high diversity of Paraburkholderia nodulating endemic species, but also that Cupriavidus is common as a symbiont of widespread species.</title>
        <authorList>
            <person name="Rouws L."/>
            <person name="Barauna A."/>
            <person name="Beukes C."/>
            <person name="Rouws J.R.C."/>
            <person name="De Faria S.M."/>
            <person name="Gross E."/>
            <person name="Bueno Dos Reis Junior F."/>
            <person name="Simon M.F."/>
            <person name="Maluk M."/>
            <person name="Odee D.W."/>
            <person name="Kenicer G."/>
            <person name="Young J.P.W."/>
            <person name="Reis V.M."/>
            <person name="Zilli J."/>
            <person name="James E.K."/>
        </authorList>
    </citation>
    <scope>NUCLEOTIDE SEQUENCE [LARGE SCALE GENOMIC DNA]</scope>
    <source>
        <strain evidence="4 7">BR14375</strain>
    </source>
</reference>
<dbReference type="Proteomes" id="UP000494249">
    <property type="component" value="Unassembled WGS sequence"/>
</dbReference>
<gene>
    <name evidence="4" type="ORF">AB3X84_19870</name>
    <name evidence="2" type="ORF">LMG22037_05270</name>
    <name evidence="3" type="ORF">LMG9964_05133</name>
</gene>
<evidence type="ECO:0000313" key="6">
    <source>
        <dbReference type="Proteomes" id="UP000494249"/>
    </source>
</evidence>
<evidence type="ECO:0000313" key="4">
    <source>
        <dbReference type="EMBL" id="MEX3752250.1"/>
    </source>
</evidence>
<protein>
    <submittedName>
        <fullName evidence="2">Uncharacterized protein</fullName>
    </submittedName>
</protein>
<dbReference type="GeneID" id="27800836"/>
<dbReference type="EMBL" id="JBFPKE010000007">
    <property type="protein sequence ID" value="MEX3752250.1"/>
    <property type="molecule type" value="Genomic_DNA"/>
</dbReference>